<proteinExistence type="predicted"/>
<organism evidence="2 3">
    <name type="scientific">Paenibacillus curdlanolyticus YK9</name>
    <dbReference type="NCBI Taxonomy" id="717606"/>
    <lineage>
        <taxon>Bacteria</taxon>
        <taxon>Bacillati</taxon>
        <taxon>Bacillota</taxon>
        <taxon>Bacilli</taxon>
        <taxon>Bacillales</taxon>
        <taxon>Paenibacillaceae</taxon>
        <taxon>Paenibacillus</taxon>
    </lineage>
</organism>
<protein>
    <submittedName>
        <fullName evidence="2">Cytochrome c oxidase subunit II</fullName>
    </submittedName>
</protein>
<name>E0I6H0_9BACL</name>
<dbReference type="eggNOG" id="COG3794">
    <property type="taxonomic scope" value="Bacteria"/>
</dbReference>
<keyword evidence="1" id="KW-0732">Signal</keyword>
<dbReference type="OrthoDB" id="279535at2"/>
<dbReference type="InterPro" id="IPR008972">
    <property type="entry name" value="Cupredoxin"/>
</dbReference>
<feature type="signal peptide" evidence="1">
    <location>
        <begin position="1"/>
        <end position="25"/>
    </location>
</feature>
<evidence type="ECO:0000313" key="3">
    <source>
        <dbReference type="Proteomes" id="UP000005387"/>
    </source>
</evidence>
<dbReference type="PROSITE" id="PS51257">
    <property type="entry name" value="PROKAR_LIPOPROTEIN"/>
    <property type="match status" value="1"/>
</dbReference>
<evidence type="ECO:0000256" key="1">
    <source>
        <dbReference type="SAM" id="SignalP"/>
    </source>
</evidence>
<reference evidence="2 3" key="1">
    <citation type="submission" date="2010-07" db="EMBL/GenBank/DDBJ databases">
        <title>The draft genome of Paenibacillus curdlanolyticus YK9.</title>
        <authorList>
            <consortium name="US DOE Joint Genome Institute (JGI-PGF)"/>
            <person name="Lucas S."/>
            <person name="Copeland A."/>
            <person name="Lapidus A."/>
            <person name="Cheng J.-F."/>
            <person name="Bruce D."/>
            <person name="Goodwin L."/>
            <person name="Pitluck S."/>
            <person name="Land M.L."/>
            <person name="Hauser L."/>
            <person name="Chang Y.-J."/>
            <person name="Jeffries C."/>
            <person name="Anderson I.J."/>
            <person name="Johnson E."/>
            <person name="Loganathan U."/>
            <person name="Mulhopadhyay B."/>
            <person name="Kyrpides N."/>
            <person name="Woyke T.J."/>
        </authorList>
    </citation>
    <scope>NUCLEOTIDE SEQUENCE [LARGE SCALE GENOMIC DNA]</scope>
    <source>
        <strain evidence="2 3">YK9</strain>
    </source>
</reference>
<sequence length="126" mass="13633">MRLRSKLVGVAIIAMLVMVISACGASSTTMNENISEPSAATTELVIEAKSWAFDKPEYHVKKGEAIKLSVKSSSGFHGIKIENTSYSIQTNESKILSFDKPGEYNIYCNIACGTGHSKMKAKIIVS</sequence>
<dbReference type="AlphaFoldDB" id="E0I6H0"/>
<dbReference type="STRING" id="717606.PaecuDRAFT_1242"/>
<dbReference type="SUPFAM" id="SSF49503">
    <property type="entry name" value="Cupredoxins"/>
    <property type="match status" value="1"/>
</dbReference>
<gene>
    <name evidence="2" type="ORF">PaecuDRAFT_1242</name>
</gene>
<dbReference type="RefSeq" id="WP_006037257.1">
    <property type="nucleotide sequence ID" value="NZ_AEDD01000003.1"/>
</dbReference>
<feature type="chain" id="PRO_5003136129" evidence="1">
    <location>
        <begin position="26"/>
        <end position="126"/>
    </location>
</feature>
<dbReference type="Proteomes" id="UP000005387">
    <property type="component" value="Unassembled WGS sequence"/>
</dbReference>
<accession>E0I6H0</accession>
<keyword evidence="3" id="KW-1185">Reference proteome</keyword>
<dbReference type="EMBL" id="AEDD01000003">
    <property type="protein sequence ID" value="EFM11636.1"/>
    <property type="molecule type" value="Genomic_DNA"/>
</dbReference>
<dbReference type="Gene3D" id="2.60.40.420">
    <property type="entry name" value="Cupredoxins - blue copper proteins"/>
    <property type="match status" value="1"/>
</dbReference>
<evidence type="ECO:0000313" key="2">
    <source>
        <dbReference type="EMBL" id="EFM11636.1"/>
    </source>
</evidence>